<dbReference type="GO" id="GO:0008832">
    <property type="term" value="F:dGTPase activity"/>
    <property type="evidence" value="ECO:0007669"/>
    <property type="project" value="TreeGrafter"/>
</dbReference>
<gene>
    <name evidence="2" type="ORF">DXD90_11875</name>
</gene>
<dbReference type="SUPFAM" id="SSF109604">
    <property type="entry name" value="HD-domain/PDEase-like"/>
    <property type="match status" value="1"/>
</dbReference>
<dbReference type="CDD" id="cd00077">
    <property type="entry name" value="HDc"/>
    <property type="match status" value="1"/>
</dbReference>
<name>A0A374MTW6_BACUN</name>
<proteinExistence type="predicted"/>
<evidence type="ECO:0000313" key="3">
    <source>
        <dbReference type="Proteomes" id="UP000263754"/>
    </source>
</evidence>
<accession>A0A374MTW6</accession>
<sequence length="476" mass="55245">MREKKFLDTVHGYISVPETYCDKLVDTRYFQRLRRIEQTSARSLFPCARHDRFVHSLGVFHLGRKIVASILRQVEIPEPLKHTFQIACLLHDCGHSPFSHTLEELFGTREELFEAYKQEIHDRKLDVRIADVDIADKAYDTKQHEILSALLSVTVFYERIIELGGNPSLVGRMIMGIPYNTIEESLEDCFISLLHGDVIDADKLDYICRDKWASGYLADSVDLDRLIDSIVLHKGIEGRYKIAYSKSSINEIQALIDSKNFQTNWVFLHHQVVYEQKLLKDSVTELVKCLQNDGQLHPQAVFNYKAFYEKQLICGNPEKGFTEIYMPADDDIVYLMKVHHNKIPHLDEWLSRNYKYFPMWKSHPELVALLGNELSKKLLTDKGAIYDKICNLIDERFGYTAFALDATPRIKEVKKGQIDIQFAEDSFIDYADLGLPKAENVYKDQTFKYLFVKNEVKPKMKEIVEGIKKLIQDYGK</sequence>
<comment type="caution">
    <text evidence="2">The sequence shown here is derived from an EMBL/GenBank/DDBJ whole genome shotgun (WGS) entry which is preliminary data.</text>
</comment>
<dbReference type="GO" id="GO:0006203">
    <property type="term" value="P:dGTP catabolic process"/>
    <property type="evidence" value="ECO:0007669"/>
    <property type="project" value="TreeGrafter"/>
</dbReference>
<feature type="domain" description="HD/PDEase" evidence="1">
    <location>
        <begin position="48"/>
        <end position="216"/>
    </location>
</feature>
<evidence type="ECO:0000313" key="2">
    <source>
        <dbReference type="EMBL" id="RGI74901.1"/>
    </source>
</evidence>
<dbReference type="Pfam" id="PF01966">
    <property type="entry name" value="HD"/>
    <property type="match status" value="1"/>
</dbReference>
<dbReference type="InterPro" id="IPR003607">
    <property type="entry name" value="HD/PDEase_dom"/>
</dbReference>
<protein>
    <submittedName>
        <fullName evidence="2">HD domain-containing protein</fullName>
    </submittedName>
</protein>
<dbReference type="InterPro" id="IPR006674">
    <property type="entry name" value="HD_domain"/>
</dbReference>
<organism evidence="2 3">
    <name type="scientific">Bacteroides uniformis</name>
    <dbReference type="NCBI Taxonomy" id="820"/>
    <lineage>
        <taxon>Bacteria</taxon>
        <taxon>Pseudomonadati</taxon>
        <taxon>Bacteroidota</taxon>
        <taxon>Bacteroidia</taxon>
        <taxon>Bacteroidales</taxon>
        <taxon>Bacteroidaceae</taxon>
        <taxon>Bacteroides</taxon>
    </lineage>
</organism>
<dbReference type="Proteomes" id="UP000263754">
    <property type="component" value="Unassembled WGS sequence"/>
</dbReference>
<dbReference type="Gene3D" id="1.10.3210.10">
    <property type="entry name" value="Hypothetical protein af1432"/>
    <property type="match status" value="1"/>
</dbReference>
<dbReference type="InterPro" id="IPR050135">
    <property type="entry name" value="dGTPase-like"/>
</dbReference>
<evidence type="ECO:0000259" key="1">
    <source>
        <dbReference type="SMART" id="SM00471"/>
    </source>
</evidence>
<dbReference type="RefSeq" id="WP_117963428.1">
    <property type="nucleotide sequence ID" value="NZ_JADNFT010000009.1"/>
</dbReference>
<dbReference type="PANTHER" id="PTHR11373">
    <property type="entry name" value="DEOXYNUCLEOSIDE TRIPHOSPHATE TRIPHOSPHOHYDROLASE"/>
    <property type="match status" value="1"/>
</dbReference>
<dbReference type="EMBL" id="QSOF01000016">
    <property type="protein sequence ID" value="RGI74901.1"/>
    <property type="molecule type" value="Genomic_DNA"/>
</dbReference>
<dbReference type="AlphaFoldDB" id="A0A374MTW6"/>
<dbReference type="PANTHER" id="PTHR11373:SF4">
    <property type="entry name" value="DEOXYNUCLEOSIDE TRIPHOSPHATE TRIPHOSPHOHYDROLASE SAMHD1"/>
    <property type="match status" value="1"/>
</dbReference>
<dbReference type="SMART" id="SM00471">
    <property type="entry name" value="HDc"/>
    <property type="match status" value="1"/>
</dbReference>
<reference evidence="2 3" key="1">
    <citation type="submission" date="2018-08" db="EMBL/GenBank/DDBJ databases">
        <title>A genome reference for cultivated species of the human gut microbiota.</title>
        <authorList>
            <person name="Zou Y."/>
            <person name="Xue W."/>
            <person name="Luo G."/>
        </authorList>
    </citation>
    <scope>NUCLEOTIDE SEQUENCE [LARGE SCALE GENOMIC DNA]</scope>
    <source>
        <strain evidence="2 3">TM10-17</strain>
    </source>
</reference>